<dbReference type="Proteomes" id="UP000483432">
    <property type="component" value="Unassembled WGS sequence"/>
</dbReference>
<gene>
    <name evidence="2" type="ORF">GZ085_13465</name>
</gene>
<evidence type="ECO:0000313" key="2">
    <source>
        <dbReference type="EMBL" id="NDP49364.1"/>
    </source>
</evidence>
<feature type="non-terminal residue" evidence="2">
    <location>
        <position position="1"/>
    </location>
</feature>
<organism evidence="2 3">
    <name type="scientific">Sulfuriferula multivorans</name>
    <dbReference type="NCBI Taxonomy" id="1559896"/>
    <lineage>
        <taxon>Bacteria</taxon>
        <taxon>Pseudomonadati</taxon>
        <taxon>Pseudomonadota</taxon>
        <taxon>Betaproteobacteria</taxon>
        <taxon>Nitrosomonadales</taxon>
        <taxon>Sulfuricellaceae</taxon>
        <taxon>Sulfuriferula</taxon>
    </lineage>
</organism>
<reference evidence="2 3" key="1">
    <citation type="submission" date="2019-09" db="EMBL/GenBank/DDBJ databases">
        <title>H2 Metabolism Revealed by Metagenomic Analysis in Subglacial Sediment of East Antarctica.</title>
        <authorList>
            <person name="Yang Z."/>
            <person name="Zhang Y."/>
            <person name="Lv Y."/>
            <person name="Yan W."/>
            <person name="Xiao X."/>
            <person name="Sun B."/>
            <person name="Ma H."/>
        </authorList>
    </citation>
    <scope>NUCLEOTIDE SEQUENCE [LARGE SCALE GENOMIC DNA]</scope>
    <source>
        <strain evidence="2">Bin2_2</strain>
    </source>
</reference>
<evidence type="ECO:0000256" key="1">
    <source>
        <dbReference type="SAM" id="MobiDB-lite"/>
    </source>
</evidence>
<dbReference type="InterPro" id="IPR008557">
    <property type="entry name" value="PhoX"/>
</dbReference>
<evidence type="ECO:0000313" key="3">
    <source>
        <dbReference type="Proteomes" id="UP000483432"/>
    </source>
</evidence>
<dbReference type="Pfam" id="PF05787">
    <property type="entry name" value="PhoX"/>
    <property type="match status" value="1"/>
</dbReference>
<feature type="compositionally biased region" description="Basic and acidic residues" evidence="1">
    <location>
        <begin position="124"/>
        <end position="141"/>
    </location>
</feature>
<comment type="caution">
    <text evidence="2">The sequence shown here is derived from an EMBL/GenBank/DDBJ whole genome shotgun (WGS) entry which is preliminary data.</text>
</comment>
<name>A0A7C9TBW0_9PROT</name>
<dbReference type="EMBL" id="JAAFGW010000257">
    <property type="protein sequence ID" value="NDP49364.1"/>
    <property type="molecule type" value="Genomic_DNA"/>
</dbReference>
<protein>
    <submittedName>
        <fullName evidence="2">DUF839 domain-containing protein</fullName>
    </submittedName>
</protein>
<sequence length="141" mass="15575">HKVFSIDLSNDTVKLFASRDTKDMATGQPVGSIFTNPDNLAIDADGNMYIVEDQPGGIEDVWFAKDEDNDGVAESIGKWASLSTVGAESTGLYFDKFKPNVAYINVQHPDSGVDRTIMITAPCPKDKHDRDDDRHEGRDRD</sequence>
<feature type="region of interest" description="Disordered" evidence="1">
    <location>
        <begin position="122"/>
        <end position="141"/>
    </location>
</feature>
<proteinExistence type="predicted"/>
<dbReference type="AlphaFoldDB" id="A0A7C9TBW0"/>
<dbReference type="SUPFAM" id="SSF63829">
    <property type="entry name" value="Calcium-dependent phosphotriesterase"/>
    <property type="match status" value="1"/>
</dbReference>
<accession>A0A7C9TBW0</accession>